<dbReference type="InterPro" id="IPR002133">
    <property type="entry name" value="S-AdoMet_synthetase"/>
</dbReference>
<dbReference type="GO" id="GO:0046872">
    <property type="term" value="F:metal ion binding"/>
    <property type="evidence" value="ECO:0007669"/>
    <property type="project" value="UniProtKB-KW"/>
</dbReference>
<gene>
    <name evidence="11" type="ORF">UY77_C0001G0001</name>
</gene>
<protein>
    <submittedName>
        <fullName evidence="11">Methionine adenosyltransferase</fullName>
    </submittedName>
</protein>
<evidence type="ECO:0000313" key="12">
    <source>
        <dbReference type="Proteomes" id="UP000034711"/>
    </source>
</evidence>
<dbReference type="Proteomes" id="UP000034711">
    <property type="component" value="Unassembled WGS sequence"/>
</dbReference>
<dbReference type="InterPro" id="IPR022628">
    <property type="entry name" value="S-AdoMet_synt_N"/>
</dbReference>
<dbReference type="InterPro" id="IPR022630">
    <property type="entry name" value="S-AdoMet_synt_C"/>
</dbReference>
<dbReference type="EMBL" id="LCRI01000001">
    <property type="protein sequence ID" value="KKW33306.1"/>
    <property type="molecule type" value="Genomic_DNA"/>
</dbReference>
<feature type="non-terminal residue" evidence="11">
    <location>
        <position position="264"/>
    </location>
</feature>
<dbReference type="Pfam" id="PF00438">
    <property type="entry name" value="S-AdoMet_synt_N"/>
    <property type="match status" value="1"/>
</dbReference>
<evidence type="ECO:0000259" key="10">
    <source>
        <dbReference type="Pfam" id="PF02773"/>
    </source>
</evidence>
<dbReference type="GO" id="GO:0006556">
    <property type="term" value="P:S-adenosylmethionine biosynthetic process"/>
    <property type="evidence" value="ECO:0007669"/>
    <property type="project" value="InterPro"/>
</dbReference>
<evidence type="ECO:0000256" key="7">
    <source>
        <dbReference type="ARBA" id="ARBA00022958"/>
    </source>
</evidence>
<dbReference type="SUPFAM" id="SSF55973">
    <property type="entry name" value="S-adenosylmethionine synthetase"/>
    <property type="match status" value="3"/>
</dbReference>
<keyword evidence="5" id="KW-0067">ATP-binding</keyword>
<sequence>MRKAVESTTVGQPDKVCDQIADALVDEYLRRDPQAHIDLDVMGSHGMLMIGGEASSKADFDLAELARRVYHEIGYTDEIEVFVNIERQSKEMEGSRGASDTVIVHGYATAETREMLPRPLVFAHALTRRIDNLRRNDPSFAWLRPDGKVQLVLERDRVRTVTVLASHDASVNTRDVQTIILDRIVTPVVGEEGAQIFINPIGSFTTFGFQADSGASGRKQATDTYGALIPHGDNHLSGKDPHKAERAGAYMARYVARQLVSQGF</sequence>
<proteinExistence type="predicted"/>
<organism evidence="11 12">
    <name type="scientific">Candidatus Uhrbacteria bacterium GW2011_GWA2_53_10</name>
    <dbReference type="NCBI Taxonomy" id="1618980"/>
    <lineage>
        <taxon>Bacteria</taxon>
        <taxon>Candidatus Uhriibacteriota</taxon>
    </lineage>
</organism>
<dbReference type="GO" id="GO:0005524">
    <property type="term" value="F:ATP binding"/>
    <property type="evidence" value="ECO:0007669"/>
    <property type="project" value="UniProtKB-KW"/>
</dbReference>
<evidence type="ECO:0000256" key="1">
    <source>
        <dbReference type="ARBA" id="ARBA00022563"/>
    </source>
</evidence>
<keyword evidence="2 11" id="KW-0808">Transferase</keyword>
<keyword evidence="4" id="KW-0547">Nucleotide-binding</keyword>
<feature type="domain" description="S-adenosylmethionine synthetase N-terminal" evidence="8">
    <location>
        <begin position="5"/>
        <end position="84"/>
    </location>
</feature>
<keyword evidence="3" id="KW-0479">Metal-binding</keyword>
<evidence type="ECO:0000256" key="5">
    <source>
        <dbReference type="ARBA" id="ARBA00022840"/>
    </source>
</evidence>
<dbReference type="InterPro" id="IPR022629">
    <property type="entry name" value="S-AdoMet_synt_central"/>
</dbReference>
<accession>A0A0G1XQU8</accession>
<keyword evidence="1" id="KW-0554">One-carbon metabolism</keyword>
<dbReference type="Pfam" id="PF02772">
    <property type="entry name" value="S-AdoMet_synt_M"/>
    <property type="match status" value="1"/>
</dbReference>
<feature type="domain" description="S-adenosylmethionine synthetase central" evidence="9">
    <location>
        <begin position="96"/>
        <end position="204"/>
    </location>
</feature>
<dbReference type="GO" id="GO:0004478">
    <property type="term" value="F:methionine adenosyltransferase activity"/>
    <property type="evidence" value="ECO:0007669"/>
    <property type="project" value="InterPro"/>
</dbReference>
<dbReference type="AlphaFoldDB" id="A0A0G1XQU8"/>
<keyword evidence="6" id="KW-0460">Magnesium</keyword>
<evidence type="ECO:0000313" key="11">
    <source>
        <dbReference type="EMBL" id="KKW33306.1"/>
    </source>
</evidence>
<dbReference type="Pfam" id="PF02773">
    <property type="entry name" value="S-AdoMet_synt_C"/>
    <property type="match status" value="1"/>
</dbReference>
<feature type="domain" description="S-adenosylmethionine synthetase C-terminal" evidence="10">
    <location>
        <begin position="208"/>
        <end position="263"/>
    </location>
</feature>
<dbReference type="Gene3D" id="3.30.300.10">
    <property type="match status" value="3"/>
</dbReference>
<keyword evidence="7" id="KW-0630">Potassium</keyword>
<dbReference type="GO" id="GO:0006730">
    <property type="term" value="P:one-carbon metabolic process"/>
    <property type="evidence" value="ECO:0007669"/>
    <property type="project" value="UniProtKB-KW"/>
</dbReference>
<evidence type="ECO:0000256" key="6">
    <source>
        <dbReference type="ARBA" id="ARBA00022842"/>
    </source>
</evidence>
<evidence type="ECO:0000259" key="8">
    <source>
        <dbReference type="Pfam" id="PF00438"/>
    </source>
</evidence>
<name>A0A0G1XQU8_9BACT</name>
<evidence type="ECO:0000259" key="9">
    <source>
        <dbReference type="Pfam" id="PF02772"/>
    </source>
</evidence>
<reference evidence="11 12" key="1">
    <citation type="journal article" date="2015" name="Nature">
        <title>rRNA introns, odd ribosomes, and small enigmatic genomes across a large radiation of phyla.</title>
        <authorList>
            <person name="Brown C.T."/>
            <person name="Hug L.A."/>
            <person name="Thomas B.C."/>
            <person name="Sharon I."/>
            <person name="Castelle C.J."/>
            <person name="Singh A."/>
            <person name="Wilkins M.J."/>
            <person name="Williams K.H."/>
            <person name="Banfield J.F."/>
        </authorList>
    </citation>
    <scope>NUCLEOTIDE SEQUENCE [LARGE SCALE GENOMIC DNA]</scope>
</reference>
<comment type="caution">
    <text evidence="11">The sequence shown here is derived from an EMBL/GenBank/DDBJ whole genome shotgun (WGS) entry which is preliminary data.</text>
</comment>
<dbReference type="PANTHER" id="PTHR11964">
    <property type="entry name" value="S-ADENOSYLMETHIONINE SYNTHETASE"/>
    <property type="match status" value="1"/>
</dbReference>
<dbReference type="InterPro" id="IPR022636">
    <property type="entry name" value="S-AdoMet_synthetase_sfam"/>
</dbReference>
<evidence type="ECO:0000256" key="2">
    <source>
        <dbReference type="ARBA" id="ARBA00022679"/>
    </source>
</evidence>
<evidence type="ECO:0000256" key="3">
    <source>
        <dbReference type="ARBA" id="ARBA00022723"/>
    </source>
</evidence>
<evidence type="ECO:0000256" key="4">
    <source>
        <dbReference type="ARBA" id="ARBA00022741"/>
    </source>
</evidence>